<feature type="transmembrane region" description="Helical" evidence="1">
    <location>
        <begin position="23"/>
        <end position="42"/>
    </location>
</feature>
<reference evidence="3" key="1">
    <citation type="journal article" date="2019" name="Int. J. Syst. Evol. Microbiol.">
        <title>The Global Catalogue of Microorganisms (GCM) 10K type strain sequencing project: providing services to taxonomists for standard genome sequencing and annotation.</title>
        <authorList>
            <consortium name="The Broad Institute Genomics Platform"/>
            <consortium name="The Broad Institute Genome Sequencing Center for Infectious Disease"/>
            <person name="Wu L."/>
            <person name="Ma J."/>
        </authorList>
    </citation>
    <scope>NUCLEOTIDE SEQUENCE [LARGE SCALE GENOMIC DNA]</scope>
    <source>
        <strain evidence="3">TBRC 4489</strain>
    </source>
</reference>
<keyword evidence="1" id="KW-0812">Transmembrane</keyword>
<feature type="transmembrane region" description="Helical" evidence="1">
    <location>
        <begin position="339"/>
        <end position="363"/>
    </location>
</feature>
<feature type="transmembrane region" description="Helical" evidence="1">
    <location>
        <begin position="116"/>
        <end position="137"/>
    </location>
</feature>
<feature type="transmembrane region" description="Helical" evidence="1">
    <location>
        <begin position="201"/>
        <end position="220"/>
    </location>
</feature>
<organism evidence="2 3">
    <name type="scientific">Planomonospora corallina</name>
    <dbReference type="NCBI Taxonomy" id="1806052"/>
    <lineage>
        <taxon>Bacteria</taxon>
        <taxon>Bacillati</taxon>
        <taxon>Actinomycetota</taxon>
        <taxon>Actinomycetes</taxon>
        <taxon>Streptosporangiales</taxon>
        <taxon>Streptosporangiaceae</taxon>
        <taxon>Planomonospora</taxon>
    </lineage>
</organism>
<evidence type="ECO:0000313" key="2">
    <source>
        <dbReference type="EMBL" id="MFC4057827.1"/>
    </source>
</evidence>
<evidence type="ECO:0000256" key="1">
    <source>
        <dbReference type="SAM" id="Phobius"/>
    </source>
</evidence>
<gene>
    <name evidence="2" type="ORF">ACFOWE_05950</name>
</gene>
<keyword evidence="1" id="KW-1133">Transmembrane helix</keyword>
<keyword evidence="1" id="KW-0472">Membrane</keyword>
<feature type="transmembrane region" description="Helical" evidence="1">
    <location>
        <begin position="77"/>
        <end position="95"/>
    </location>
</feature>
<keyword evidence="3" id="KW-1185">Reference proteome</keyword>
<feature type="transmembrane region" description="Helical" evidence="1">
    <location>
        <begin position="316"/>
        <end position="332"/>
    </location>
</feature>
<feature type="transmembrane region" description="Helical" evidence="1">
    <location>
        <begin position="520"/>
        <end position="539"/>
    </location>
</feature>
<feature type="transmembrane region" description="Helical" evidence="1">
    <location>
        <begin position="488"/>
        <end position="508"/>
    </location>
</feature>
<proteinExistence type="predicted"/>
<feature type="transmembrane region" description="Helical" evidence="1">
    <location>
        <begin position="546"/>
        <end position="564"/>
    </location>
</feature>
<feature type="transmembrane region" description="Helical" evidence="1">
    <location>
        <begin position="265"/>
        <end position="288"/>
    </location>
</feature>
<evidence type="ECO:0000313" key="3">
    <source>
        <dbReference type="Proteomes" id="UP001595850"/>
    </source>
</evidence>
<comment type="caution">
    <text evidence="2">The sequence shown here is derived from an EMBL/GenBank/DDBJ whole genome shotgun (WGS) entry which is preliminary data.</text>
</comment>
<feature type="transmembrane region" description="Helical" evidence="1">
    <location>
        <begin position="397"/>
        <end position="419"/>
    </location>
</feature>
<sequence>MFAAALIVVVLRSYDVPLRETALFCTYLVLGVVLPGLLVVRALWGGRMALAEEIALGLALGYTVETLVYIVGRSAGIPLAVLAWPVGTYLVFCAAPRLRRHWRGTAQPKTPLWWSWSVALILSYLTVVFAAAFFKVYDIVQPGVWATSTDMPYHLSMIGELRHHMPPDVPTVAGEPLLYHWFVYAHFAAASWVTGLEPLVLLFRLGTLPMLIALLVLVGMTGRRITGSWLGGLLCVACTVFLRAPNLHQGANKTFAHGGVQDAAWISPTQVMGALLFAPVVLLLLELLRSRRHEVGRWLLLGIFSIGVMGGKATYLPMLGVGLLLVILVEAVRRRRIPWAALAALGVTGACFLFAQLVLFGGAQLGMVFDPLHIIRIGWMRLTEGPDGSEAPSQATILGFAALYVLSWAVAWSGIFGLLSRPRLLMRPGVLLMLGIGASGLGVMLLFGHPGFSQLFFLISALPYLSIVAVYGLLILVRRARVPARATVAAAGTGAAAAFLLPSWGVRLPLGPEGEVSSLYPPYVALAVIAGVVLTVLAVRLGNRRAWAFGGVALMALSMPGLAYEQLGRVEPSTLLAKPVRSVKPAVPKSAFTALRWLRTHSDPDELVATNVHCRWDARFPCHALRLWVSAFSQRRVLLEGWAFTQKNLKNWRPGPSSRSSLQYPFWDQKRFDANRAAFENPSAVSIRRLRERYGVSWLFVDERRVVPASGLRNLLEPRFRSGHYSLYWIADGARPAGDL</sequence>
<protein>
    <submittedName>
        <fullName evidence="2">Uncharacterized protein</fullName>
    </submittedName>
</protein>
<dbReference type="EMBL" id="JBHSBM010000011">
    <property type="protein sequence ID" value="MFC4057827.1"/>
    <property type="molecule type" value="Genomic_DNA"/>
</dbReference>
<feature type="transmembrane region" description="Helical" evidence="1">
    <location>
        <begin position="455"/>
        <end position="476"/>
    </location>
</feature>
<feature type="transmembrane region" description="Helical" evidence="1">
    <location>
        <begin position="431"/>
        <end position="449"/>
    </location>
</feature>
<dbReference type="RefSeq" id="WP_377285926.1">
    <property type="nucleotide sequence ID" value="NZ_JBHSBM010000011.1"/>
</dbReference>
<feature type="transmembrane region" description="Helical" evidence="1">
    <location>
        <begin position="295"/>
        <end position="310"/>
    </location>
</feature>
<feature type="transmembrane region" description="Helical" evidence="1">
    <location>
        <begin position="227"/>
        <end position="245"/>
    </location>
</feature>
<name>A0ABV8I129_9ACTN</name>
<accession>A0ABV8I129</accession>
<dbReference type="Proteomes" id="UP001595850">
    <property type="component" value="Unassembled WGS sequence"/>
</dbReference>